<dbReference type="STRING" id="1399.VL14_07510"/>
<reference evidence="1 2" key="1">
    <citation type="submission" date="2018-06" db="EMBL/GenBank/DDBJ databases">
        <title>Freshwater and sediment microbial communities from various areas in North America, analyzing microbe dynamics in response to fracking.</title>
        <authorList>
            <person name="Lamendella R."/>
        </authorList>
    </citation>
    <scope>NUCLEOTIDE SEQUENCE [LARGE SCALE GENOMIC DNA]</scope>
    <source>
        <strain evidence="1 2">14_TX</strain>
    </source>
</reference>
<gene>
    <name evidence="1" type="ORF">DFO70_10475</name>
</gene>
<protein>
    <submittedName>
        <fullName evidence="1">Uncharacterized protein</fullName>
    </submittedName>
</protein>
<comment type="caution">
    <text evidence="1">The sequence shown here is derived from an EMBL/GenBank/DDBJ whole genome shotgun (WGS) entry which is preliminary data.</text>
</comment>
<evidence type="ECO:0000313" key="1">
    <source>
        <dbReference type="EMBL" id="RBP94436.1"/>
    </source>
</evidence>
<dbReference type="Proteomes" id="UP000252731">
    <property type="component" value="Unassembled WGS sequence"/>
</dbReference>
<keyword evidence="2" id="KW-1185">Reference proteome</keyword>
<sequence length="190" mass="21486">MSEIKKSLLAVLSLGLIFGVIYFLASRAAGPVKPVIPDVSLEKGICERVSEQFGEDCQGILMFDPHSRLVFAETNSGIIPVLTNQEFTEFKKFIYPMMDFQGFSEEKGDRGAIDWRADNKSEKDFAIIYGFAEDDAKTIVINSEGNIQPSRFFVRDNLWVWYAVFEKDEIKLPVEVTVYDAEGHIIKGNE</sequence>
<dbReference type="AlphaFoldDB" id="A0A366JY28"/>
<proteinExistence type="predicted"/>
<dbReference type="RefSeq" id="WP_243856163.1">
    <property type="nucleotide sequence ID" value="NZ_QNSF01000004.1"/>
</dbReference>
<accession>A0A366JY28</accession>
<organism evidence="1 2">
    <name type="scientific">Cytobacillus firmus</name>
    <name type="common">Bacillus firmus</name>
    <dbReference type="NCBI Taxonomy" id="1399"/>
    <lineage>
        <taxon>Bacteria</taxon>
        <taxon>Bacillati</taxon>
        <taxon>Bacillota</taxon>
        <taxon>Bacilli</taxon>
        <taxon>Bacillales</taxon>
        <taxon>Bacillaceae</taxon>
        <taxon>Cytobacillus</taxon>
    </lineage>
</organism>
<dbReference type="EMBL" id="QNSF01000004">
    <property type="protein sequence ID" value="RBP94436.1"/>
    <property type="molecule type" value="Genomic_DNA"/>
</dbReference>
<name>A0A366JY28_CYTFI</name>
<evidence type="ECO:0000313" key="2">
    <source>
        <dbReference type="Proteomes" id="UP000252731"/>
    </source>
</evidence>